<sequence>MNDEGLDGAFASRDGGGGGGVVPGSDFVVGGAGVEEFSGKGEGGDVGGGVALESGEAVVVGGGGGVVVEGRDGGEVALERERVEFIVMVLKFLSKSNLHNTLFDT</sequence>
<dbReference type="AlphaFoldDB" id="A0A834WW50"/>
<organism evidence="2 3">
    <name type="scientific">Senna tora</name>
    <dbReference type="NCBI Taxonomy" id="362788"/>
    <lineage>
        <taxon>Eukaryota</taxon>
        <taxon>Viridiplantae</taxon>
        <taxon>Streptophyta</taxon>
        <taxon>Embryophyta</taxon>
        <taxon>Tracheophyta</taxon>
        <taxon>Spermatophyta</taxon>
        <taxon>Magnoliopsida</taxon>
        <taxon>eudicotyledons</taxon>
        <taxon>Gunneridae</taxon>
        <taxon>Pentapetalae</taxon>
        <taxon>rosids</taxon>
        <taxon>fabids</taxon>
        <taxon>Fabales</taxon>
        <taxon>Fabaceae</taxon>
        <taxon>Caesalpinioideae</taxon>
        <taxon>Cassia clade</taxon>
        <taxon>Senna</taxon>
    </lineage>
</organism>
<evidence type="ECO:0000256" key="1">
    <source>
        <dbReference type="SAM" id="MobiDB-lite"/>
    </source>
</evidence>
<keyword evidence="3" id="KW-1185">Reference proteome</keyword>
<evidence type="ECO:0000313" key="3">
    <source>
        <dbReference type="Proteomes" id="UP000634136"/>
    </source>
</evidence>
<dbReference type="Proteomes" id="UP000634136">
    <property type="component" value="Unassembled WGS sequence"/>
</dbReference>
<proteinExistence type="predicted"/>
<gene>
    <name evidence="2" type="ORF">G2W53_015892</name>
</gene>
<accession>A0A834WW50</accession>
<name>A0A834WW50_9FABA</name>
<reference evidence="2" key="1">
    <citation type="submission" date="2020-09" db="EMBL/GenBank/DDBJ databases">
        <title>Genome-Enabled Discovery of Anthraquinone Biosynthesis in Senna tora.</title>
        <authorList>
            <person name="Kang S.-H."/>
            <person name="Pandey R.P."/>
            <person name="Lee C.-M."/>
            <person name="Sim J.-S."/>
            <person name="Jeong J.-T."/>
            <person name="Choi B.-S."/>
            <person name="Jung M."/>
            <person name="Ginzburg D."/>
            <person name="Zhao K."/>
            <person name="Won S.Y."/>
            <person name="Oh T.-J."/>
            <person name="Yu Y."/>
            <person name="Kim N.-H."/>
            <person name="Lee O.R."/>
            <person name="Lee T.-H."/>
            <person name="Bashyal P."/>
            <person name="Kim T.-S."/>
            <person name="Lee W.-H."/>
            <person name="Kawkins C."/>
            <person name="Kim C.-K."/>
            <person name="Kim J.S."/>
            <person name="Ahn B.O."/>
            <person name="Rhee S.Y."/>
            <person name="Sohng J.K."/>
        </authorList>
    </citation>
    <scope>NUCLEOTIDE SEQUENCE</scope>
    <source>
        <tissue evidence="2">Leaf</tissue>
    </source>
</reference>
<protein>
    <submittedName>
        <fullName evidence="2">Uncharacterized protein</fullName>
    </submittedName>
</protein>
<dbReference type="EMBL" id="JAAIUW010000005">
    <property type="protein sequence ID" value="KAF7833559.1"/>
    <property type="molecule type" value="Genomic_DNA"/>
</dbReference>
<feature type="region of interest" description="Disordered" evidence="1">
    <location>
        <begin position="1"/>
        <end position="21"/>
    </location>
</feature>
<comment type="caution">
    <text evidence="2">The sequence shown here is derived from an EMBL/GenBank/DDBJ whole genome shotgun (WGS) entry which is preliminary data.</text>
</comment>
<evidence type="ECO:0000313" key="2">
    <source>
        <dbReference type="EMBL" id="KAF7833559.1"/>
    </source>
</evidence>